<dbReference type="Proteomes" id="UP001165667">
    <property type="component" value="Unassembled WGS sequence"/>
</dbReference>
<dbReference type="EMBL" id="JAMOIM010000107">
    <property type="protein sequence ID" value="MCW6513179.1"/>
    <property type="molecule type" value="Genomic_DNA"/>
</dbReference>
<keyword evidence="2" id="KW-1185">Reference proteome</keyword>
<dbReference type="RefSeq" id="WP_282589549.1">
    <property type="nucleotide sequence ID" value="NZ_JAMOIM010000107.1"/>
</dbReference>
<dbReference type="Pfam" id="PF04365">
    <property type="entry name" value="BrnT_toxin"/>
    <property type="match status" value="1"/>
</dbReference>
<gene>
    <name evidence="1" type="ORF">M8523_35645</name>
</gene>
<dbReference type="InterPro" id="IPR007460">
    <property type="entry name" value="BrnT_toxin"/>
</dbReference>
<name>A0AA41Z3S4_9HYPH</name>
<proteinExistence type="predicted"/>
<evidence type="ECO:0000313" key="1">
    <source>
        <dbReference type="EMBL" id="MCW6513179.1"/>
    </source>
</evidence>
<reference evidence="1" key="1">
    <citation type="submission" date="2022-05" db="EMBL/GenBank/DDBJ databases">
        <authorList>
            <person name="Pankratov T."/>
        </authorList>
    </citation>
    <scope>NUCLEOTIDE SEQUENCE</scope>
    <source>
        <strain evidence="1">BP6-180914</strain>
    </source>
</reference>
<dbReference type="InterPro" id="IPR038573">
    <property type="entry name" value="BrnT_sf"/>
</dbReference>
<sequence length="91" mass="10623">MFQWDDTKAAENLAKHRVTFEAARDGFKDPFALDWHDDSQGADEQRFASLAMVEGRLLFIAYTMRGEAIRIISARLAEPYERRRYHDDNEA</sequence>
<dbReference type="Gene3D" id="3.10.450.530">
    <property type="entry name" value="Ribonuclease toxin, BrnT, of type II toxin-antitoxin system"/>
    <property type="match status" value="1"/>
</dbReference>
<comment type="caution">
    <text evidence="1">The sequence shown here is derived from an EMBL/GenBank/DDBJ whole genome shotgun (WGS) entry which is preliminary data.</text>
</comment>
<evidence type="ECO:0000313" key="2">
    <source>
        <dbReference type="Proteomes" id="UP001165667"/>
    </source>
</evidence>
<organism evidence="1 2">
    <name type="scientific">Lichenifustis flavocetrariae</name>
    <dbReference type="NCBI Taxonomy" id="2949735"/>
    <lineage>
        <taxon>Bacteria</taxon>
        <taxon>Pseudomonadati</taxon>
        <taxon>Pseudomonadota</taxon>
        <taxon>Alphaproteobacteria</taxon>
        <taxon>Hyphomicrobiales</taxon>
        <taxon>Lichenihabitantaceae</taxon>
        <taxon>Lichenifustis</taxon>
    </lineage>
</organism>
<dbReference type="AlphaFoldDB" id="A0AA41Z3S4"/>
<protein>
    <submittedName>
        <fullName evidence="1">BrnT family toxin</fullName>
    </submittedName>
</protein>
<accession>A0AA41Z3S4</accession>